<dbReference type="EMBL" id="MHRX01000029">
    <property type="protein sequence ID" value="OHA33639.1"/>
    <property type="molecule type" value="Genomic_DNA"/>
</dbReference>
<keyword evidence="5 7" id="KW-0460">Magnesium</keyword>
<name>A0A1G2NDW6_9BACT</name>
<dbReference type="GO" id="GO:0004427">
    <property type="term" value="F:inorganic diphosphate phosphatase activity"/>
    <property type="evidence" value="ECO:0007669"/>
    <property type="project" value="UniProtKB-UniRule"/>
</dbReference>
<keyword evidence="3 7" id="KW-0479">Metal-binding</keyword>
<dbReference type="SUPFAM" id="SSF50324">
    <property type="entry name" value="Inorganic pyrophosphatase"/>
    <property type="match status" value="1"/>
</dbReference>
<dbReference type="GO" id="GO:0006796">
    <property type="term" value="P:phosphate-containing compound metabolic process"/>
    <property type="evidence" value="ECO:0007669"/>
    <property type="project" value="InterPro"/>
</dbReference>
<comment type="catalytic activity">
    <reaction evidence="6 7">
        <text>diphosphate + H2O = 2 phosphate + H(+)</text>
        <dbReference type="Rhea" id="RHEA:24576"/>
        <dbReference type="ChEBI" id="CHEBI:15377"/>
        <dbReference type="ChEBI" id="CHEBI:15378"/>
        <dbReference type="ChEBI" id="CHEBI:33019"/>
        <dbReference type="ChEBI" id="CHEBI:43474"/>
        <dbReference type="EC" id="3.6.1.1"/>
    </reaction>
</comment>
<sequence length="173" mass="19660">MNLWHDIEPGSAEKITTIIEIGKGSKNKYEIDKETGLIALDRAMHTAQDFPFDYGFVPKTLWHDNDPLDVIVLTTFPLMPGVLVRVRPVAIMNMIDGGDADDKIISVPADDPRWAETRDLKDINPHTLKEIEHFYSTYKKLQNKEVVVNGFKGRKEAEAAFEEGRRIYATKFG</sequence>
<dbReference type="InterPro" id="IPR008162">
    <property type="entry name" value="Pyrophosphatase"/>
</dbReference>
<dbReference type="GO" id="GO:0000287">
    <property type="term" value="F:magnesium ion binding"/>
    <property type="evidence" value="ECO:0007669"/>
    <property type="project" value="UniProtKB-UniRule"/>
</dbReference>
<comment type="caution">
    <text evidence="8">The sequence shown here is derived from an EMBL/GenBank/DDBJ whole genome shotgun (WGS) entry which is preliminary data.</text>
</comment>
<organism evidence="8 9">
    <name type="scientific">Candidatus Taylorbacteria bacterium RIFCSPLOWO2_01_FULL_45_15b</name>
    <dbReference type="NCBI Taxonomy" id="1802319"/>
    <lineage>
        <taxon>Bacteria</taxon>
        <taxon>Candidatus Tayloriibacteriota</taxon>
    </lineage>
</organism>
<comment type="subcellular location">
    <subcellularLocation>
        <location evidence="7">Cytoplasm</location>
    </subcellularLocation>
</comment>
<comment type="cofactor">
    <cofactor evidence="1 7">
        <name>Mg(2+)</name>
        <dbReference type="ChEBI" id="CHEBI:18420"/>
    </cofactor>
</comment>
<reference evidence="8 9" key="1">
    <citation type="journal article" date="2016" name="Nat. Commun.">
        <title>Thousands of microbial genomes shed light on interconnected biogeochemical processes in an aquifer system.</title>
        <authorList>
            <person name="Anantharaman K."/>
            <person name="Brown C.T."/>
            <person name="Hug L.A."/>
            <person name="Sharon I."/>
            <person name="Castelle C.J."/>
            <person name="Probst A.J."/>
            <person name="Thomas B.C."/>
            <person name="Singh A."/>
            <person name="Wilkins M.J."/>
            <person name="Karaoz U."/>
            <person name="Brodie E.L."/>
            <person name="Williams K.H."/>
            <person name="Hubbard S.S."/>
            <person name="Banfield J.F."/>
        </authorList>
    </citation>
    <scope>NUCLEOTIDE SEQUENCE [LARGE SCALE GENOMIC DNA]</scope>
</reference>
<dbReference type="STRING" id="1802319.A2928_01125"/>
<dbReference type="EC" id="3.6.1.1" evidence="7"/>
<feature type="binding site" evidence="7">
    <location>
        <position position="101"/>
    </location>
    <ligand>
        <name>Mg(2+)</name>
        <dbReference type="ChEBI" id="CHEBI:18420"/>
        <label>1</label>
    </ligand>
</feature>
<feature type="binding site" evidence="7">
    <location>
        <position position="42"/>
    </location>
    <ligand>
        <name>substrate</name>
    </ligand>
</feature>
<dbReference type="InterPro" id="IPR036649">
    <property type="entry name" value="Pyrophosphatase_sf"/>
</dbReference>
<feature type="binding site" evidence="7">
    <location>
        <position position="69"/>
    </location>
    <ligand>
        <name>Mg(2+)</name>
        <dbReference type="ChEBI" id="CHEBI:18420"/>
        <label>2</label>
    </ligand>
</feature>
<keyword evidence="4 7" id="KW-0378">Hydrolase</keyword>
<feature type="binding site" evidence="7">
    <location>
        <position position="64"/>
    </location>
    <ligand>
        <name>Mg(2+)</name>
        <dbReference type="ChEBI" id="CHEBI:18420"/>
        <label>1</label>
    </ligand>
</feature>
<gene>
    <name evidence="7" type="primary">ppa</name>
    <name evidence="8" type="ORF">A2928_01125</name>
</gene>
<evidence type="ECO:0000256" key="3">
    <source>
        <dbReference type="ARBA" id="ARBA00022723"/>
    </source>
</evidence>
<evidence type="ECO:0000313" key="8">
    <source>
        <dbReference type="EMBL" id="OHA33639.1"/>
    </source>
</evidence>
<dbReference type="CDD" id="cd00412">
    <property type="entry name" value="pyrophosphatase"/>
    <property type="match status" value="1"/>
</dbReference>
<dbReference type="GO" id="GO:0005737">
    <property type="term" value="C:cytoplasm"/>
    <property type="evidence" value="ECO:0007669"/>
    <property type="project" value="UniProtKB-SubCell"/>
</dbReference>
<dbReference type="PANTHER" id="PTHR10286">
    <property type="entry name" value="INORGANIC PYROPHOSPHATASE"/>
    <property type="match status" value="1"/>
</dbReference>
<comment type="similarity">
    <text evidence="7">Belongs to the PPase family.</text>
</comment>
<feature type="binding site" evidence="7">
    <location>
        <position position="28"/>
    </location>
    <ligand>
        <name>substrate</name>
    </ligand>
</feature>
<comment type="function">
    <text evidence="7">Catalyzes the hydrolysis of inorganic pyrophosphate (PPi) forming two phosphate ions.</text>
</comment>
<evidence type="ECO:0000256" key="1">
    <source>
        <dbReference type="ARBA" id="ARBA00001946"/>
    </source>
</evidence>
<dbReference type="Pfam" id="PF00719">
    <property type="entry name" value="Pyrophosphatase"/>
    <property type="match status" value="1"/>
</dbReference>
<comment type="subunit">
    <text evidence="7">Homohexamer.</text>
</comment>
<feature type="binding site" evidence="7">
    <location>
        <position position="69"/>
    </location>
    <ligand>
        <name>Mg(2+)</name>
        <dbReference type="ChEBI" id="CHEBI:18420"/>
        <label>1</label>
    </ligand>
</feature>
<accession>A0A1G2NDW6</accession>
<evidence type="ECO:0000256" key="6">
    <source>
        <dbReference type="ARBA" id="ARBA00047820"/>
    </source>
</evidence>
<protein>
    <recommendedName>
        <fullName evidence="7">Inorganic pyrophosphatase</fullName>
        <ecNumber evidence="7">3.6.1.1</ecNumber>
    </recommendedName>
    <alternativeName>
        <fullName evidence="7">Pyrophosphate phospho-hydrolase</fullName>
        <shortName evidence="7">PPase</shortName>
    </alternativeName>
</protein>
<evidence type="ECO:0000256" key="2">
    <source>
        <dbReference type="ARBA" id="ARBA00022490"/>
    </source>
</evidence>
<dbReference type="PROSITE" id="PS00387">
    <property type="entry name" value="PPASE"/>
    <property type="match status" value="1"/>
</dbReference>
<dbReference type="HAMAP" id="MF_00209">
    <property type="entry name" value="Inorganic_PPase"/>
    <property type="match status" value="1"/>
</dbReference>
<feature type="binding site" evidence="7">
    <location>
        <position position="138"/>
    </location>
    <ligand>
        <name>substrate</name>
    </ligand>
</feature>
<keyword evidence="2 7" id="KW-0963">Cytoplasm</keyword>
<proteinExistence type="inferred from homology"/>
<evidence type="ECO:0000256" key="5">
    <source>
        <dbReference type="ARBA" id="ARBA00022842"/>
    </source>
</evidence>
<evidence type="ECO:0000256" key="7">
    <source>
        <dbReference type="HAMAP-Rule" id="MF_00209"/>
    </source>
</evidence>
<evidence type="ECO:0000313" key="9">
    <source>
        <dbReference type="Proteomes" id="UP000176221"/>
    </source>
</evidence>
<dbReference type="Gene3D" id="3.90.80.10">
    <property type="entry name" value="Inorganic pyrophosphatase"/>
    <property type="match status" value="1"/>
</dbReference>
<feature type="binding site" evidence="7">
    <location>
        <position position="54"/>
    </location>
    <ligand>
        <name>substrate</name>
    </ligand>
</feature>
<dbReference type="AlphaFoldDB" id="A0A1G2NDW6"/>
<dbReference type="Proteomes" id="UP000176221">
    <property type="component" value="Unassembled WGS sequence"/>
</dbReference>
<evidence type="ECO:0000256" key="4">
    <source>
        <dbReference type="ARBA" id="ARBA00022801"/>
    </source>
</evidence>
<dbReference type="FunFam" id="3.90.80.10:FF:000003">
    <property type="entry name" value="Inorganic pyrophosphatase"/>
    <property type="match status" value="1"/>
</dbReference>